<name>A0A448WQI5_9PLAT</name>
<organism evidence="1 2">
    <name type="scientific">Protopolystoma xenopodis</name>
    <dbReference type="NCBI Taxonomy" id="117903"/>
    <lineage>
        <taxon>Eukaryota</taxon>
        <taxon>Metazoa</taxon>
        <taxon>Spiralia</taxon>
        <taxon>Lophotrochozoa</taxon>
        <taxon>Platyhelminthes</taxon>
        <taxon>Monogenea</taxon>
        <taxon>Polyopisthocotylea</taxon>
        <taxon>Polystomatidea</taxon>
        <taxon>Polystomatidae</taxon>
        <taxon>Protopolystoma</taxon>
    </lineage>
</organism>
<dbReference type="EMBL" id="CAAALY010033523">
    <property type="protein sequence ID" value="VEL17640.1"/>
    <property type="molecule type" value="Genomic_DNA"/>
</dbReference>
<evidence type="ECO:0000313" key="2">
    <source>
        <dbReference type="Proteomes" id="UP000784294"/>
    </source>
</evidence>
<sequence>MFPGANLVPYISFYAQLRACVSGGPTNADVTRSDGAQHRIHDGAGSLVQKQTTVPFFCTLPQLNMLPFVFNPTAKGTIEITNSLGRETVHFCFSPSVPFPQHKLHPIHRQAMGCKNQRLTSVWPFLGKIGVNYRIG</sequence>
<proteinExistence type="predicted"/>
<dbReference type="AlphaFoldDB" id="A0A448WQI5"/>
<comment type="caution">
    <text evidence="1">The sequence shown here is derived from an EMBL/GenBank/DDBJ whole genome shotgun (WGS) entry which is preliminary data.</text>
</comment>
<protein>
    <submittedName>
        <fullName evidence="1">Uncharacterized protein</fullName>
    </submittedName>
</protein>
<keyword evidence="2" id="KW-1185">Reference proteome</keyword>
<evidence type="ECO:0000313" key="1">
    <source>
        <dbReference type="EMBL" id="VEL17640.1"/>
    </source>
</evidence>
<dbReference type="Proteomes" id="UP000784294">
    <property type="component" value="Unassembled WGS sequence"/>
</dbReference>
<gene>
    <name evidence="1" type="ORF">PXEA_LOCUS11080</name>
</gene>
<accession>A0A448WQI5</accession>
<reference evidence="1" key="1">
    <citation type="submission" date="2018-11" db="EMBL/GenBank/DDBJ databases">
        <authorList>
            <consortium name="Pathogen Informatics"/>
        </authorList>
    </citation>
    <scope>NUCLEOTIDE SEQUENCE</scope>
</reference>